<evidence type="ECO:0000313" key="1">
    <source>
        <dbReference type="EMBL" id="BFP44029.1"/>
    </source>
</evidence>
<proteinExistence type="predicted"/>
<dbReference type="InterPro" id="IPR058595">
    <property type="entry name" value="Avidin-like"/>
</dbReference>
<sequence>MRIDYDGRQFRKLESTDGVVAVYHQRDDLVWADFAGGPVRRGSVAGTCSEDGTLRLAYTMVLTGGEVIAGHSTNTPEEGADGELLLREEWERYGPHAETGISYLSEVTTRQKQEAVR</sequence>
<gene>
    <name evidence="1" type="ORF">KCMC57_03970</name>
</gene>
<reference evidence="1" key="1">
    <citation type="submission" date="2024-07" db="EMBL/GenBank/DDBJ databases">
        <title>Complete genome sequences of cellulolytic bacteria, Kitasatospora sp. CMC57 and Streptomyces sp. CMC78, isolated from Japanese agricultural soil.</title>
        <authorList>
            <person name="Hashimoto T."/>
            <person name="Ito M."/>
            <person name="Iwamoto M."/>
            <person name="Fukahori D."/>
            <person name="Shoda T."/>
            <person name="Sakoda M."/>
            <person name="Morohoshi T."/>
            <person name="Mitsuboshi M."/>
            <person name="Nishizawa T."/>
        </authorList>
    </citation>
    <scope>NUCLEOTIDE SEQUENCE</scope>
    <source>
        <strain evidence="1">CMC57</strain>
    </source>
</reference>
<dbReference type="EMBL" id="AP035881">
    <property type="protein sequence ID" value="BFP44029.1"/>
    <property type="molecule type" value="Genomic_DNA"/>
</dbReference>
<dbReference type="Pfam" id="PF26421">
    <property type="entry name" value="Avidin_like"/>
    <property type="match status" value="1"/>
</dbReference>
<accession>A0AB33JL30</accession>
<dbReference type="AlphaFoldDB" id="A0AB33JL30"/>
<organism evidence="1">
    <name type="scientific">Kitasatospora sp. CMC57</name>
    <dbReference type="NCBI Taxonomy" id="3231513"/>
    <lineage>
        <taxon>Bacteria</taxon>
        <taxon>Bacillati</taxon>
        <taxon>Actinomycetota</taxon>
        <taxon>Actinomycetes</taxon>
        <taxon>Kitasatosporales</taxon>
        <taxon>Streptomycetaceae</taxon>
        <taxon>Kitasatospora</taxon>
    </lineage>
</organism>
<dbReference type="RefSeq" id="WP_407986629.1">
    <property type="nucleotide sequence ID" value="NZ_AP035881.2"/>
</dbReference>
<protein>
    <submittedName>
        <fullName evidence="1">Uncharacterized protein</fullName>
    </submittedName>
</protein>
<name>A0AB33JL30_9ACTN</name>